<dbReference type="SMART" id="SM00869">
    <property type="entry name" value="Autotransporter"/>
    <property type="match status" value="1"/>
</dbReference>
<feature type="compositionally biased region" description="Low complexity" evidence="1">
    <location>
        <begin position="57"/>
        <end position="71"/>
    </location>
</feature>
<evidence type="ECO:0000256" key="1">
    <source>
        <dbReference type="SAM" id="MobiDB-lite"/>
    </source>
</evidence>
<organism evidence="4 5">
    <name type="scientific">Agrobacterium larrymoorei</name>
    <dbReference type="NCBI Taxonomy" id="160699"/>
    <lineage>
        <taxon>Bacteria</taxon>
        <taxon>Pseudomonadati</taxon>
        <taxon>Pseudomonadota</taxon>
        <taxon>Alphaproteobacteria</taxon>
        <taxon>Hyphomicrobiales</taxon>
        <taxon>Rhizobiaceae</taxon>
        <taxon>Rhizobium/Agrobacterium group</taxon>
        <taxon>Agrobacterium</taxon>
    </lineage>
</organism>
<feature type="signal peptide" evidence="2">
    <location>
        <begin position="1"/>
        <end position="37"/>
    </location>
</feature>
<dbReference type="RefSeq" id="WP_309772912.1">
    <property type="nucleotide sequence ID" value="NZ_JAVIZC010000003.1"/>
</dbReference>
<evidence type="ECO:0000256" key="2">
    <source>
        <dbReference type="SAM" id="SignalP"/>
    </source>
</evidence>
<dbReference type="EC" id="3.4.21.-" evidence="4"/>
<evidence type="ECO:0000313" key="4">
    <source>
        <dbReference type="EMBL" id="MDR6104670.1"/>
    </source>
</evidence>
<keyword evidence="2" id="KW-0732">Signal</keyword>
<sequence length="1001" mass="101034">MTIVGMFMVRRPLFTAHRFLALLAATAPVALVATVSAAQSVWTGAGDNAFENDANWTPRAPAATDRATVDTGSPQVSTGERIDRLDVGGGNVTVTDTGALTVTNGTTMTSGSIAINSGGLLTSDVDLTGGSLAIDGTLDGRLLLQNGSVTVNGTLRDAVIESGTSLSNNGTMTGASVEAGGNFTNNGGATLSTLDNAGTASNAGRIGTLQNTDGNFTNNAAGEVLGKTTVSGGSVTNNFVVTDVDVAAAAAFTNNNGATAGNVRNSGTVVNAGTVASLQNDAGSFTNDVDGRITGRTTISGGTVTNNFVVKDVDVAAAAAFANNTGATADNVRNSGNFTNAGTISSLRNDAGTTTNNAGGRVTGTTTVAGGTVTNNFVVTDVDVAAAAAFVNNAGASASAITNRGATTNNGTVASIDNQAGLFTNNTGGVVTGTTTVSGGTVVNNDTLGNVQNRVGGSFINNLGATTDAVVNEGTATNDGTVASLTNTSGRFTNTGTITGEAAITGGEVRNDGTITGTVDIFDGGLLSGVGVSGGLVVGAGGVLAPGPGIATMTISGDATLRTGAVYDVDIDSTGRSDRLDVSGTARLEGGVVDLRAASGTYSLSTRYEILTAGVVDGTFDGVTSDFAFLSPTLIYGTTSVDLQLDRNAVRFADVARTSNDRAAAGAIEAAGSSNPLFQAVLPLDIQTAQSAFAQLNGEIHPSLKSALISDNTLLREAILDKTNRVTSEGEVAEGSIWATGLVSKETFAGNAMAGGLEISRAGTLVGGDLPIVDDWRLGGVLGYSTLDAAAGAEVLAYHFGLYTHTEVEPFSFTGGAIYSRNEITTRRNVAFGTFSDVLTADYTRATSQVFADLGWRFELDNLRLQPFAGLAYTAVDGGAIREDGGAAALAIEDGSSDTTISTLGLRFSTDLEMGEVPILLSGMIGWRHNFGETASFAVARFDGGSPFMLEGIAAPQDTMVVKAGVTVHLSKSARLMVSYSGDFAEGFSSNAALANLTVNF</sequence>
<dbReference type="GO" id="GO:0008233">
    <property type="term" value="F:peptidase activity"/>
    <property type="evidence" value="ECO:0007669"/>
    <property type="project" value="UniProtKB-KW"/>
</dbReference>
<dbReference type="PROSITE" id="PS51208">
    <property type="entry name" value="AUTOTRANSPORTER"/>
    <property type="match status" value="1"/>
</dbReference>
<evidence type="ECO:0000259" key="3">
    <source>
        <dbReference type="PROSITE" id="PS51208"/>
    </source>
</evidence>
<dbReference type="InterPro" id="IPR036709">
    <property type="entry name" value="Autotransporte_beta_dom_sf"/>
</dbReference>
<comment type="caution">
    <text evidence="4">The sequence shown here is derived from an EMBL/GenBank/DDBJ whole genome shotgun (WGS) entry which is preliminary data.</text>
</comment>
<protein>
    <submittedName>
        <fullName evidence="4">Subtilase-type serine protease</fullName>
        <ecNumber evidence="4">3.4.21.-</ecNumber>
    </submittedName>
</protein>
<keyword evidence="4" id="KW-0645">Protease</keyword>
<dbReference type="InterPro" id="IPR005546">
    <property type="entry name" value="Autotransporte_beta"/>
</dbReference>
<dbReference type="AlphaFoldDB" id="A0AAJ2BDP1"/>
<dbReference type="EMBL" id="JAVIZC010000003">
    <property type="protein sequence ID" value="MDR6104670.1"/>
    <property type="molecule type" value="Genomic_DNA"/>
</dbReference>
<dbReference type="Pfam" id="PF03797">
    <property type="entry name" value="Autotransporter"/>
    <property type="match status" value="1"/>
</dbReference>
<feature type="chain" id="PRO_5042534611" evidence="2">
    <location>
        <begin position="38"/>
        <end position="1001"/>
    </location>
</feature>
<dbReference type="GO" id="GO:0006508">
    <property type="term" value="P:proteolysis"/>
    <property type="evidence" value="ECO:0007669"/>
    <property type="project" value="UniProtKB-KW"/>
</dbReference>
<accession>A0AAJ2BDP1</accession>
<reference evidence="4" key="1">
    <citation type="submission" date="2023-08" db="EMBL/GenBank/DDBJ databases">
        <title>Functional and genomic diversity of the sorghum phyllosphere microbiome.</title>
        <authorList>
            <person name="Shade A."/>
        </authorList>
    </citation>
    <scope>NUCLEOTIDE SEQUENCE</scope>
    <source>
        <strain evidence="4">SORGH_AS_0974</strain>
    </source>
</reference>
<keyword evidence="4" id="KW-0378">Hydrolase</keyword>
<evidence type="ECO:0000313" key="5">
    <source>
        <dbReference type="Proteomes" id="UP001255601"/>
    </source>
</evidence>
<feature type="domain" description="Autotransporter" evidence="3">
    <location>
        <begin position="730"/>
        <end position="1001"/>
    </location>
</feature>
<gene>
    <name evidence="4" type="ORF">QE369_004867</name>
</gene>
<proteinExistence type="predicted"/>
<dbReference type="Proteomes" id="UP001255601">
    <property type="component" value="Unassembled WGS sequence"/>
</dbReference>
<dbReference type="Gene3D" id="2.40.128.130">
    <property type="entry name" value="Autotransporter beta-domain"/>
    <property type="match status" value="1"/>
</dbReference>
<name>A0AAJ2BDP1_9HYPH</name>
<dbReference type="SUPFAM" id="SSF103515">
    <property type="entry name" value="Autotransporter"/>
    <property type="match status" value="1"/>
</dbReference>
<feature type="region of interest" description="Disordered" evidence="1">
    <location>
        <begin position="50"/>
        <end position="77"/>
    </location>
</feature>